<evidence type="ECO:0000313" key="9">
    <source>
        <dbReference type="Proteomes" id="UP000246991"/>
    </source>
</evidence>
<dbReference type="InterPro" id="IPR000719">
    <property type="entry name" value="Prot_kinase_dom"/>
</dbReference>
<evidence type="ECO:0000256" key="6">
    <source>
        <dbReference type="SAM" id="MobiDB-lite"/>
    </source>
</evidence>
<evidence type="ECO:0000256" key="4">
    <source>
        <dbReference type="ARBA" id="ARBA00022777"/>
    </source>
</evidence>
<feature type="domain" description="Protein kinase" evidence="7">
    <location>
        <begin position="43"/>
        <end position="305"/>
    </location>
</feature>
<dbReference type="SUPFAM" id="SSF56112">
    <property type="entry name" value="Protein kinase-like (PK-like)"/>
    <property type="match status" value="1"/>
</dbReference>
<evidence type="ECO:0000259" key="7">
    <source>
        <dbReference type="PROSITE" id="PS50011"/>
    </source>
</evidence>
<protein>
    <submittedName>
        <fullName evidence="8">Kinase-like protein</fullName>
    </submittedName>
</protein>
<organism evidence="8 9">
    <name type="scientific">Tuber magnatum</name>
    <name type="common">white Piedmont truffle</name>
    <dbReference type="NCBI Taxonomy" id="42249"/>
    <lineage>
        <taxon>Eukaryota</taxon>
        <taxon>Fungi</taxon>
        <taxon>Dikarya</taxon>
        <taxon>Ascomycota</taxon>
        <taxon>Pezizomycotina</taxon>
        <taxon>Pezizomycetes</taxon>
        <taxon>Pezizales</taxon>
        <taxon>Tuberaceae</taxon>
        <taxon>Tuber</taxon>
    </lineage>
</organism>
<dbReference type="PROSITE" id="PS00108">
    <property type="entry name" value="PROTEIN_KINASE_ST"/>
    <property type="match status" value="1"/>
</dbReference>
<comment type="caution">
    <text evidence="8">The sequence shown here is derived from an EMBL/GenBank/DDBJ whole genome shotgun (WGS) entry which is preliminary data.</text>
</comment>
<feature type="compositionally biased region" description="Polar residues" evidence="6">
    <location>
        <begin position="442"/>
        <end position="451"/>
    </location>
</feature>
<keyword evidence="4 8" id="KW-0418">Kinase</keyword>
<dbReference type="OrthoDB" id="4772757at2759"/>
<dbReference type="Proteomes" id="UP000246991">
    <property type="component" value="Unassembled WGS sequence"/>
</dbReference>
<gene>
    <name evidence="8" type="ORF">C7212DRAFT_274052</name>
</gene>
<dbReference type="GO" id="GO:0005524">
    <property type="term" value="F:ATP binding"/>
    <property type="evidence" value="ECO:0007669"/>
    <property type="project" value="UniProtKB-KW"/>
</dbReference>
<dbReference type="STRING" id="42249.A0A317T5H7"/>
<dbReference type="Pfam" id="PF00069">
    <property type="entry name" value="Pkinase"/>
    <property type="match status" value="1"/>
</dbReference>
<accession>A0A317T5H7</accession>
<sequence length="608" mass="67123">MDKTQSDLVVWYKLETEFFQDHVRHTRYVEQARNRNRRVKEDWSNCEKLGEGGFGVVYKQIQKTTGRCRAVKTIDKRRLPRDLDYSRELLVMAILAKRPSLFVEFLGWFEEPEILYIAMEYLGEGDLTKHIGTPLPQGIVQNISKQILEGLKVMHEQGIAHRDLKPANIFVVSMSPVWVKLGDFGISKRIQTQSPTTFHTQVLTQAYSAPEVLGLDSNSETSDYTDSVDIWSLGCVIYELLVGTKLFTEGRVYRYFFGKWPFPEDELKRLSPPTDDVGISLLKSMLQIQPENRPTAAGALGHEWFVGLKSDDEDSGDDEDETAQNRDESIRIRKRENKLTAHDKPKKRGERNPITQDDTPGEVTLRANPVSLKSGLTADPLQLPGDSFQLSRGAEGKTDPQYSTNMFARPPTSAPPTPDPHPGNSPQSTLGADGQAERTTKHNSAASTPDAHTTRIAHRRTYPTRMSRFRSDDSESSEDDVSQNSTPKARDGGGSGGRGGTTTNPTKNPNNPNIGQNPNAGANPGQSPNVGLNPNAGGNPNNTGWKLKAGGNPNLGWNPNVGGNPNIGWGLNTGRNPNARWGPNIVGNRGLGLNPHLARNPNLMVTEP</sequence>
<keyword evidence="2" id="KW-0808">Transferase</keyword>
<keyword evidence="5" id="KW-0067">ATP-binding</keyword>
<feature type="region of interest" description="Disordered" evidence="6">
    <location>
        <begin position="308"/>
        <end position="559"/>
    </location>
</feature>
<evidence type="ECO:0000256" key="1">
    <source>
        <dbReference type="ARBA" id="ARBA00022527"/>
    </source>
</evidence>
<dbReference type="Gene3D" id="1.10.510.10">
    <property type="entry name" value="Transferase(Phosphotransferase) domain 1"/>
    <property type="match status" value="1"/>
</dbReference>
<dbReference type="InterPro" id="IPR050205">
    <property type="entry name" value="CDPK_Ser/Thr_kinases"/>
</dbReference>
<proteinExistence type="predicted"/>
<dbReference type="SMART" id="SM00220">
    <property type="entry name" value="S_TKc"/>
    <property type="match status" value="1"/>
</dbReference>
<keyword evidence="1" id="KW-0723">Serine/threonine-protein kinase</keyword>
<dbReference type="Gene3D" id="3.30.200.20">
    <property type="entry name" value="Phosphorylase Kinase, domain 1"/>
    <property type="match status" value="1"/>
</dbReference>
<keyword evidence="9" id="KW-1185">Reference proteome</keyword>
<evidence type="ECO:0000256" key="2">
    <source>
        <dbReference type="ARBA" id="ARBA00022679"/>
    </source>
</evidence>
<evidence type="ECO:0000256" key="5">
    <source>
        <dbReference type="ARBA" id="ARBA00022840"/>
    </source>
</evidence>
<feature type="compositionally biased region" description="Acidic residues" evidence="6">
    <location>
        <begin position="311"/>
        <end position="322"/>
    </location>
</feature>
<dbReference type="PANTHER" id="PTHR24349">
    <property type="entry name" value="SERINE/THREONINE-PROTEIN KINASE"/>
    <property type="match status" value="1"/>
</dbReference>
<dbReference type="InterPro" id="IPR011009">
    <property type="entry name" value="Kinase-like_dom_sf"/>
</dbReference>
<evidence type="ECO:0000313" key="8">
    <source>
        <dbReference type="EMBL" id="PWW80726.1"/>
    </source>
</evidence>
<keyword evidence="3" id="KW-0547">Nucleotide-binding</keyword>
<feature type="compositionally biased region" description="Low complexity" evidence="6">
    <location>
        <begin position="501"/>
        <end position="542"/>
    </location>
</feature>
<dbReference type="EMBL" id="PYWC01000001">
    <property type="protein sequence ID" value="PWW80726.1"/>
    <property type="molecule type" value="Genomic_DNA"/>
</dbReference>
<name>A0A317T5H7_9PEZI</name>
<dbReference type="PROSITE" id="PS50011">
    <property type="entry name" value="PROTEIN_KINASE_DOM"/>
    <property type="match status" value="1"/>
</dbReference>
<dbReference type="InterPro" id="IPR008271">
    <property type="entry name" value="Ser/Thr_kinase_AS"/>
</dbReference>
<dbReference type="GO" id="GO:0004674">
    <property type="term" value="F:protein serine/threonine kinase activity"/>
    <property type="evidence" value="ECO:0007669"/>
    <property type="project" value="UniProtKB-KW"/>
</dbReference>
<feature type="compositionally biased region" description="Pro residues" evidence="6">
    <location>
        <begin position="412"/>
        <end position="423"/>
    </location>
</feature>
<dbReference type="AlphaFoldDB" id="A0A317T5H7"/>
<reference evidence="8 9" key="1">
    <citation type="submission" date="2018-03" db="EMBL/GenBank/DDBJ databases">
        <title>Genomes of Pezizomycetes fungi and the evolution of truffles.</title>
        <authorList>
            <person name="Murat C."/>
            <person name="Payen T."/>
            <person name="Noel B."/>
            <person name="Kuo A."/>
            <person name="Martin F.M."/>
        </authorList>
    </citation>
    <scope>NUCLEOTIDE SEQUENCE [LARGE SCALE GENOMIC DNA]</scope>
    <source>
        <strain evidence="8">091103-1</strain>
    </source>
</reference>
<evidence type="ECO:0000256" key="3">
    <source>
        <dbReference type="ARBA" id="ARBA00022741"/>
    </source>
</evidence>
<feature type="compositionally biased region" description="Basic and acidic residues" evidence="6">
    <location>
        <begin position="323"/>
        <end position="343"/>
    </location>
</feature>